<comment type="caution">
    <text evidence="7">The sequence shown here is derived from an EMBL/GenBank/DDBJ whole genome shotgun (WGS) entry which is preliminary data.</text>
</comment>
<reference evidence="8" key="1">
    <citation type="journal article" date="2019" name="Int. J. Syst. Evol. Microbiol.">
        <title>The Global Catalogue of Microorganisms (GCM) 10K type strain sequencing project: providing services to taxonomists for standard genome sequencing and annotation.</title>
        <authorList>
            <consortium name="The Broad Institute Genomics Platform"/>
            <consortium name="The Broad Institute Genome Sequencing Center for Infectious Disease"/>
            <person name="Wu L."/>
            <person name="Ma J."/>
        </authorList>
    </citation>
    <scope>NUCLEOTIDE SEQUENCE [LARGE SCALE GENOMIC DNA]</scope>
    <source>
        <strain evidence="8">NBRC 112502</strain>
    </source>
</reference>
<keyword evidence="2" id="KW-0813">Transport</keyword>
<dbReference type="InterPro" id="IPR038532">
    <property type="entry name" value="NDUFS4-like_sf"/>
</dbReference>
<evidence type="ECO:0000256" key="3">
    <source>
        <dbReference type="ARBA" id="ARBA00022660"/>
    </source>
</evidence>
<evidence type="ECO:0000256" key="4">
    <source>
        <dbReference type="ARBA" id="ARBA00022946"/>
    </source>
</evidence>
<accession>A0ABQ6A641</accession>
<gene>
    <name evidence="7" type="ORF">GCM10010909_14600</name>
</gene>
<dbReference type="Pfam" id="PF04800">
    <property type="entry name" value="NDUS4"/>
    <property type="match status" value="1"/>
</dbReference>
<evidence type="ECO:0000313" key="7">
    <source>
        <dbReference type="EMBL" id="GLR66780.1"/>
    </source>
</evidence>
<evidence type="ECO:0000256" key="2">
    <source>
        <dbReference type="ARBA" id="ARBA00022448"/>
    </source>
</evidence>
<keyword evidence="5" id="KW-0249">Electron transport</keyword>
<name>A0ABQ6A641_9PROT</name>
<sequence length="101" mass="11869">MRARIFLPPKSAMQSGTAKTHRWMLEYEPETAKIRDPLMGWTGSDDMRSQIRLSFATREEAIAYAKANEIPYDLEIPTPRVRKPKLYADNFRADRKENWTH</sequence>
<keyword evidence="6" id="KW-0472">Membrane</keyword>
<comment type="subcellular location">
    <subcellularLocation>
        <location evidence="1">Membrane</location>
    </subcellularLocation>
</comment>
<dbReference type="Gene3D" id="3.30.160.190">
    <property type="entry name" value="atu1810 like domain"/>
    <property type="match status" value="1"/>
</dbReference>
<keyword evidence="4" id="KW-0809">Transit peptide</keyword>
<dbReference type="Proteomes" id="UP001156641">
    <property type="component" value="Unassembled WGS sequence"/>
</dbReference>
<keyword evidence="8" id="KW-1185">Reference proteome</keyword>
<dbReference type="RefSeq" id="WP_284257484.1">
    <property type="nucleotide sequence ID" value="NZ_BSOS01000039.1"/>
</dbReference>
<protein>
    <submittedName>
        <fullName evidence="7">NADH-ubiquinone oxidoreductase</fullName>
    </submittedName>
</protein>
<evidence type="ECO:0000313" key="8">
    <source>
        <dbReference type="Proteomes" id="UP001156641"/>
    </source>
</evidence>
<dbReference type="EMBL" id="BSOS01000039">
    <property type="protein sequence ID" value="GLR66780.1"/>
    <property type="molecule type" value="Genomic_DNA"/>
</dbReference>
<dbReference type="InterPro" id="IPR006885">
    <property type="entry name" value="NADH_UbQ_FeS_4_mit-like"/>
</dbReference>
<evidence type="ECO:0000256" key="6">
    <source>
        <dbReference type="ARBA" id="ARBA00023136"/>
    </source>
</evidence>
<keyword evidence="3" id="KW-0679">Respiratory chain</keyword>
<evidence type="ECO:0000256" key="5">
    <source>
        <dbReference type="ARBA" id="ARBA00022982"/>
    </source>
</evidence>
<organism evidence="7 8">
    <name type="scientific">Acidocella aquatica</name>
    <dbReference type="NCBI Taxonomy" id="1922313"/>
    <lineage>
        <taxon>Bacteria</taxon>
        <taxon>Pseudomonadati</taxon>
        <taxon>Pseudomonadota</taxon>
        <taxon>Alphaproteobacteria</taxon>
        <taxon>Acetobacterales</taxon>
        <taxon>Acidocellaceae</taxon>
        <taxon>Acidocella</taxon>
    </lineage>
</organism>
<evidence type="ECO:0000256" key="1">
    <source>
        <dbReference type="ARBA" id="ARBA00004370"/>
    </source>
</evidence>
<dbReference type="PANTHER" id="PTHR12219">
    <property type="entry name" value="NADH-UBIQUINONE OXIDOREDUCTASE"/>
    <property type="match status" value="1"/>
</dbReference>
<proteinExistence type="predicted"/>
<dbReference type="PANTHER" id="PTHR12219:SF8">
    <property type="entry name" value="NADH DEHYDROGENASE [UBIQUINONE] IRON-SULFUR PROTEIN 4, MITOCHONDRIAL"/>
    <property type="match status" value="1"/>
</dbReference>